<sequence>MPNAPFPMQDSIIAYGVDGRASLVEQPLETLEESAFSHLVGVIEFTDDESVHADHWEIHPGGDEILYVLEGRLLAVIEHDGRPEEAVIAAGQGFVMPRASWHRLKVLEPGRLLFFTPTQGIALRPVAPDAVRHGSPATA</sequence>
<dbReference type="EMBL" id="JBHUEY010000001">
    <property type="protein sequence ID" value="MFD1782894.1"/>
    <property type="molecule type" value="Genomic_DNA"/>
</dbReference>
<evidence type="ECO:0000313" key="3">
    <source>
        <dbReference type="Proteomes" id="UP001597237"/>
    </source>
</evidence>
<dbReference type="RefSeq" id="WP_377282579.1">
    <property type="nucleotide sequence ID" value="NZ_JBHRSI010000007.1"/>
</dbReference>
<accession>A0ABW4MY44</accession>
<dbReference type="Gene3D" id="2.60.120.10">
    <property type="entry name" value="Jelly Rolls"/>
    <property type="match status" value="1"/>
</dbReference>
<comment type="caution">
    <text evidence="2">The sequence shown here is derived from an EMBL/GenBank/DDBJ whole genome shotgun (WGS) entry which is preliminary data.</text>
</comment>
<dbReference type="Proteomes" id="UP001597237">
    <property type="component" value="Unassembled WGS sequence"/>
</dbReference>
<reference evidence="3" key="1">
    <citation type="journal article" date="2019" name="Int. J. Syst. Evol. Microbiol.">
        <title>The Global Catalogue of Microorganisms (GCM) 10K type strain sequencing project: providing services to taxonomists for standard genome sequencing and annotation.</title>
        <authorList>
            <consortium name="The Broad Institute Genomics Platform"/>
            <consortium name="The Broad Institute Genome Sequencing Center for Infectious Disease"/>
            <person name="Wu L."/>
            <person name="Ma J."/>
        </authorList>
    </citation>
    <scope>NUCLEOTIDE SEQUENCE [LARGE SCALE GENOMIC DNA]</scope>
    <source>
        <strain evidence="3">DFY28</strain>
    </source>
</reference>
<feature type="domain" description="Cupin type-2" evidence="1">
    <location>
        <begin position="55"/>
        <end position="113"/>
    </location>
</feature>
<dbReference type="InterPro" id="IPR013096">
    <property type="entry name" value="Cupin_2"/>
</dbReference>
<dbReference type="InterPro" id="IPR014710">
    <property type="entry name" value="RmlC-like_jellyroll"/>
</dbReference>
<gene>
    <name evidence="2" type="ORF">ACFSC0_05775</name>
</gene>
<dbReference type="InterPro" id="IPR011051">
    <property type="entry name" value="RmlC_Cupin_sf"/>
</dbReference>
<keyword evidence="3" id="KW-1185">Reference proteome</keyword>
<organism evidence="2 3">
    <name type="scientific">Phenylobacterium terrae</name>
    <dbReference type="NCBI Taxonomy" id="2665495"/>
    <lineage>
        <taxon>Bacteria</taxon>
        <taxon>Pseudomonadati</taxon>
        <taxon>Pseudomonadota</taxon>
        <taxon>Alphaproteobacteria</taxon>
        <taxon>Caulobacterales</taxon>
        <taxon>Caulobacteraceae</taxon>
        <taxon>Phenylobacterium</taxon>
    </lineage>
</organism>
<dbReference type="Pfam" id="PF07883">
    <property type="entry name" value="Cupin_2"/>
    <property type="match status" value="1"/>
</dbReference>
<protein>
    <submittedName>
        <fullName evidence="2">Cupin domain-containing protein</fullName>
    </submittedName>
</protein>
<evidence type="ECO:0000313" key="2">
    <source>
        <dbReference type="EMBL" id="MFD1782894.1"/>
    </source>
</evidence>
<dbReference type="SUPFAM" id="SSF51182">
    <property type="entry name" value="RmlC-like cupins"/>
    <property type="match status" value="1"/>
</dbReference>
<name>A0ABW4MY44_9CAUL</name>
<evidence type="ECO:0000259" key="1">
    <source>
        <dbReference type="Pfam" id="PF07883"/>
    </source>
</evidence>
<proteinExistence type="predicted"/>